<evidence type="ECO:0000256" key="2">
    <source>
        <dbReference type="SAM" id="Phobius"/>
    </source>
</evidence>
<keyword evidence="2" id="KW-1133">Transmembrane helix</keyword>
<evidence type="ECO:0000256" key="1">
    <source>
        <dbReference type="SAM" id="MobiDB-lite"/>
    </source>
</evidence>
<dbReference type="RefSeq" id="WP_184394852.1">
    <property type="nucleotide sequence ID" value="NZ_BAAAJD010000004.1"/>
</dbReference>
<evidence type="ECO:0000313" key="4">
    <source>
        <dbReference type="Proteomes" id="UP000572635"/>
    </source>
</evidence>
<keyword evidence="2" id="KW-0812">Transmembrane</keyword>
<feature type="transmembrane region" description="Helical" evidence="2">
    <location>
        <begin position="120"/>
        <end position="141"/>
    </location>
</feature>
<dbReference type="PROSITE" id="PS51257">
    <property type="entry name" value="PROKAR_LIPOPROTEIN"/>
    <property type="match status" value="1"/>
</dbReference>
<comment type="caution">
    <text evidence="3">The sequence shown here is derived from an EMBL/GenBank/DDBJ whole genome shotgun (WGS) entry which is preliminary data.</text>
</comment>
<reference evidence="3 4" key="1">
    <citation type="submission" date="2020-08" db="EMBL/GenBank/DDBJ databases">
        <title>Sequencing the genomes of 1000 actinobacteria strains.</title>
        <authorList>
            <person name="Klenk H.-P."/>
        </authorList>
    </citation>
    <scope>NUCLEOTIDE SEQUENCE [LARGE SCALE GENOMIC DNA]</scope>
    <source>
        <strain evidence="3 4">DSM 44551</strain>
    </source>
</reference>
<keyword evidence="4" id="KW-1185">Reference proteome</keyword>
<feature type="transmembrane region" description="Helical" evidence="2">
    <location>
        <begin position="161"/>
        <end position="179"/>
    </location>
</feature>
<accession>A0A7W8QRK5</accession>
<feature type="region of interest" description="Disordered" evidence="1">
    <location>
        <begin position="188"/>
        <end position="281"/>
    </location>
</feature>
<evidence type="ECO:0000313" key="3">
    <source>
        <dbReference type="EMBL" id="MBB5434331.1"/>
    </source>
</evidence>
<sequence length="281" mass="28518">MNLRDQNAPPRRFASPGALAFVLLCFFLPFLGVSCESPMGSVQAQVSGWDMVVGGEPSVSGTGAFAKGEEMDASQMPPETLTEDGEPIETFSPLMLLSVLAIVAGIIVGSIPAKPFVRAVGVASASGLGLLLSLINVSVALADVPSQESEYGVVVSAGTRAGFWITSLLLMAVVGFAVFEMVVSRRPAPAAPGHPGGPVPQPGHTPPPAGPYPYGPHQAGPPMPGHPGPAGPPPGPQRPPMPQSPPHNTGGPAAPAPPPGQPGAAPPNSPRFLPPGPQDHR</sequence>
<organism evidence="3 4">
    <name type="scientific">Nocardiopsis composta</name>
    <dbReference type="NCBI Taxonomy" id="157465"/>
    <lineage>
        <taxon>Bacteria</taxon>
        <taxon>Bacillati</taxon>
        <taxon>Actinomycetota</taxon>
        <taxon>Actinomycetes</taxon>
        <taxon>Streptosporangiales</taxon>
        <taxon>Nocardiopsidaceae</taxon>
        <taxon>Nocardiopsis</taxon>
    </lineage>
</organism>
<dbReference type="AlphaFoldDB" id="A0A7W8QRK5"/>
<gene>
    <name evidence="3" type="ORF">HDA36_004415</name>
</gene>
<dbReference type="EMBL" id="JACHDB010000001">
    <property type="protein sequence ID" value="MBB5434331.1"/>
    <property type="molecule type" value="Genomic_DNA"/>
</dbReference>
<protein>
    <submittedName>
        <fullName evidence="3">Uncharacterized protein</fullName>
    </submittedName>
</protein>
<keyword evidence="2" id="KW-0472">Membrane</keyword>
<feature type="compositionally biased region" description="Pro residues" evidence="1">
    <location>
        <begin position="254"/>
        <end position="281"/>
    </location>
</feature>
<dbReference type="Proteomes" id="UP000572635">
    <property type="component" value="Unassembled WGS sequence"/>
</dbReference>
<name>A0A7W8QRK5_9ACTN</name>
<proteinExistence type="predicted"/>
<feature type="compositionally biased region" description="Pro residues" evidence="1">
    <location>
        <begin position="189"/>
        <end position="245"/>
    </location>
</feature>
<feature type="transmembrane region" description="Helical" evidence="2">
    <location>
        <begin position="94"/>
        <end position="113"/>
    </location>
</feature>